<protein>
    <submittedName>
        <fullName evidence="2">Uncharacterized protein</fullName>
    </submittedName>
</protein>
<feature type="transmembrane region" description="Helical" evidence="1">
    <location>
        <begin position="6"/>
        <end position="22"/>
    </location>
</feature>
<evidence type="ECO:0000313" key="2">
    <source>
        <dbReference type="EMBL" id="SCB10577.1"/>
    </source>
</evidence>
<keyword evidence="1" id="KW-0812">Transmembrane</keyword>
<proteinExistence type="predicted"/>
<name>A0A1C3U596_9HYPH</name>
<keyword evidence="1" id="KW-0472">Membrane</keyword>
<dbReference type="EMBL" id="FMAF01000001">
    <property type="protein sequence ID" value="SCB10577.1"/>
    <property type="molecule type" value="Genomic_DNA"/>
</dbReference>
<gene>
    <name evidence="2" type="ORF">GA0061101_101515</name>
</gene>
<dbReference type="AlphaFoldDB" id="A0A1C3U596"/>
<sequence length="63" mass="7387">MPQIIFFVAAVGGLWFLYRRFVRDAQRLAEKSRRAETERRTGAIGTLVKDPKTGEYRVKREDE</sequence>
<keyword evidence="1" id="KW-1133">Transmembrane helix</keyword>
<reference evidence="2 3" key="1">
    <citation type="submission" date="2016-08" db="EMBL/GenBank/DDBJ databases">
        <authorList>
            <person name="Seilhamer J.J."/>
        </authorList>
    </citation>
    <scope>NUCLEOTIDE SEQUENCE [LARGE SCALE GENOMIC DNA]</scope>
    <source>
        <strain evidence="2 3">P1-7</strain>
    </source>
</reference>
<dbReference type="RefSeq" id="WP_034508388.1">
    <property type="nucleotide sequence ID" value="NZ_FMAF01000001.1"/>
</dbReference>
<organism evidence="2 3">
    <name type="scientific">Rhizobium lusitanum</name>
    <dbReference type="NCBI Taxonomy" id="293958"/>
    <lineage>
        <taxon>Bacteria</taxon>
        <taxon>Pseudomonadati</taxon>
        <taxon>Pseudomonadota</taxon>
        <taxon>Alphaproteobacteria</taxon>
        <taxon>Hyphomicrobiales</taxon>
        <taxon>Rhizobiaceae</taxon>
        <taxon>Rhizobium/Agrobacterium group</taxon>
        <taxon>Rhizobium</taxon>
    </lineage>
</organism>
<dbReference type="OrthoDB" id="9804139at2"/>
<evidence type="ECO:0000256" key="1">
    <source>
        <dbReference type="SAM" id="Phobius"/>
    </source>
</evidence>
<evidence type="ECO:0000313" key="3">
    <source>
        <dbReference type="Proteomes" id="UP000199205"/>
    </source>
</evidence>
<dbReference type="Proteomes" id="UP000199205">
    <property type="component" value="Unassembled WGS sequence"/>
</dbReference>
<accession>A0A1C3U596</accession>